<dbReference type="EMBL" id="VAHF01000003">
    <property type="protein sequence ID" value="TXG65883.1"/>
    <property type="molecule type" value="Genomic_DNA"/>
</dbReference>
<reference evidence="3" key="1">
    <citation type="journal article" date="2019" name="Gigascience">
        <title>De novo genome assembly of the endangered Acer yangbiense, a plant species with extremely small populations endemic to Yunnan Province, China.</title>
        <authorList>
            <person name="Yang J."/>
            <person name="Wariss H.M."/>
            <person name="Tao L."/>
            <person name="Zhang R."/>
            <person name="Yun Q."/>
            <person name="Hollingsworth P."/>
            <person name="Dao Z."/>
            <person name="Luo G."/>
            <person name="Guo H."/>
            <person name="Ma Y."/>
            <person name="Sun W."/>
        </authorList>
    </citation>
    <scope>NUCLEOTIDE SEQUENCE [LARGE SCALE GENOMIC DNA]</scope>
    <source>
        <strain evidence="3">cv. Malutang</strain>
    </source>
</reference>
<dbReference type="SUPFAM" id="SSF52058">
    <property type="entry name" value="L domain-like"/>
    <property type="match status" value="1"/>
</dbReference>
<dbReference type="AlphaFoldDB" id="A0A5C7I8I9"/>
<proteinExistence type="predicted"/>
<gene>
    <name evidence="2" type="ORF">EZV62_007158</name>
</gene>
<dbReference type="InterPro" id="IPR032675">
    <property type="entry name" value="LRR_dom_sf"/>
</dbReference>
<keyword evidence="3" id="KW-1185">Reference proteome</keyword>
<keyword evidence="1" id="KW-0611">Plant defense</keyword>
<sequence length="381" mass="44241">MSSLTQLEALYLENTSIRWEMETEKVERSNAILDKLKHLSNLTTLEIHIPDAKMSKGLMFHKLERYKIFIGDHSKIWPMYGKAKYETSKALTLKLQTSEVGIIAQLKGIRSLHLNQIPSVSNLLHELGREGSLELRHLKVQNSPYTSCIIDSMRPIIDTNAKGVFISENRQVISESLFNEMVVLPIMETLNLSDIDVENFWHNQLPGMSSSHLEISDCPILEEMVVIEEGKRDIKLLFPQLHHLRIDHLVKLRKLYSGNYIGFPSLKEMEIVNCFQLREFIFDDKVLLPNLEILNLSNIDVEKIWHNQRPGMSSSLRRLYSGNYIKFPSLKELEIENCFNMRAFIFEDKVGFPSLEKMKISDMFNLKRIWHNQLAGTHFTN</sequence>
<name>A0A5C7I8I9_9ROSI</name>
<dbReference type="InterPro" id="IPR050905">
    <property type="entry name" value="Plant_NBS-LRR"/>
</dbReference>
<dbReference type="Proteomes" id="UP000323000">
    <property type="component" value="Chromosome 3"/>
</dbReference>
<protein>
    <recommendedName>
        <fullName evidence="4">NB-ARC domain-containing protein</fullName>
    </recommendedName>
</protein>
<dbReference type="PANTHER" id="PTHR33463">
    <property type="entry name" value="NB-ARC DOMAIN-CONTAINING PROTEIN-RELATED"/>
    <property type="match status" value="1"/>
</dbReference>
<organism evidence="2 3">
    <name type="scientific">Acer yangbiense</name>
    <dbReference type="NCBI Taxonomy" id="1000413"/>
    <lineage>
        <taxon>Eukaryota</taxon>
        <taxon>Viridiplantae</taxon>
        <taxon>Streptophyta</taxon>
        <taxon>Embryophyta</taxon>
        <taxon>Tracheophyta</taxon>
        <taxon>Spermatophyta</taxon>
        <taxon>Magnoliopsida</taxon>
        <taxon>eudicotyledons</taxon>
        <taxon>Gunneridae</taxon>
        <taxon>Pentapetalae</taxon>
        <taxon>rosids</taxon>
        <taxon>malvids</taxon>
        <taxon>Sapindales</taxon>
        <taxon>Sapindaceae</taxon>
        <taxon>Hippocastanoideae</taxon>
        <taxon>Acereae</taxon>
        <taxon>Acer</taxon>
    </lineage>
</organism>
<evidence type="ECO:0000313" key="2">
    <source>
        <dbReference type="EMBL" id="TXG65883.1"/>
    </source>
</evidence>
<comment type="caution">
    <text evidence="2">The sequence shown here is derived from an EMBL/GenBank/DDBJ whole genome shotgun (WGS) entry which is preliminary data.</text>
</comment>
<dbReference type="OrthoDB" id="1751378at2759"/>
<evidence type="ECO:0000256" key="1">
    <source>
        <dbReference type="ARBA" id="ARBA00022821"/>
    </source>
</evidence>
<dbReference type="PANTHER" id="PTHR33463:SF198">
    <property type="entry name" value="RPP4C3"/>
    <property type="match status" value="1"/>
</dbReference>
<evidence type="ECO:0008006" key="4">
    <source>
        <dbReference type="Google" id="ProtNLM"/>
    </source>
</evidence>
<evidence type="ECO:0000313" key="3">
    <source>
        <dbReference type="Proteomes" id="UP000323000"/>
    </source>
</evidence>
<accession>A0A5C7I8I9</accession>
<dbReference type="Gene3D" id="3.80.10.10">
    <property type="entry name" value="Ribonuclease Inhibitor"/>
    <property type="match status" value="1"/>
</dbReference>